<organism evidence="1 2">
    <name type="scientific">Ficus carica</name>
    <name type="common">Common fig</name>
    <dbReference type="NCBI Taxonomy" id="3494"/>
    <lineage>
        <taxon>Eukaryota</taxon>
        <taxon>Viridiplantae</taxon>
        <taxon>Streptophyta</taxon>
        <taxon>Embryophyta</taxon>
        <taxon>Tracheophyta</taxon>
        <taxon>Spermatophyta</taxon>
        <taxon>Magnoliopsida</taxon>
        <taxon>eudicotyledons</taxon>
        <taxon>Gunneridae</taxon>
        <taxon>Pentapetalae</taxon>
        <taxon>rosids</taxon>
        <taxon>fabids</taxon>
        <taxon>Rosales</taxon>
        <taxon>Moraceae</taxon>
        <taxon>Ficeae</taxon>
        <taxon>Ficus</taxon>
    </lineage>
</organism>
<gene>
    <name evidence="1" type="ORF">TIFTF001_012602</name>
</gene>
<name>A0AA87ZZA6_FICCA</name>
<sequence length="42" mass="4648">MASESDRRFNNFSGNGVGRFYMGVSRSDLADKLLAVWDPAIP</sequence>
<evidence type="ECO:0000313" key="1">
    <source>
        <dbReference type="EMBL" id="GMN43397.1"/>
    </source>
</evidence>
<proteinExistence type="predicted"/>
<keyword evidence="2" id="KW-1185">Reference proteome</keyword>
<dbReference type="EMBL" id="BTGU01000016">
    <property type="protein sequence ID" value="GMN43397.1"/>
    <property type="molecule type" value="Genomic_DNA"/>
</dbReference>
<dbReference type="AlphaFoldDB" id="A0AA87ZZA6"/>
<protein>
    <submittedName>
        <fullName evidence="1">Uncharacterized protein</fullName>
    </submittedName>
</protein>
<comment type="caution">
    <text evidence="1">The sequence shown here is derived from an EMBL/GenBank/DDBJ whole genome shotgun (WGS) entry which is preliminary data.</text>
</comment>
<reference evidence="1" key="1">
    <citation type="submission" date="2023-07" db="EMBL/GenBank/DDBJ databases">
        <title>draft genome sequence of fig (Ficus carica).</title>
        <authorList>
            <person name="Takahashi T."/>
            <person name="Nishimura K."/>
        </authorList>
    </citation>
    <scope>NUCLEOTIDE SEQUENCE</scope>
</reference>
<accession>A0AA87ZZA6</accession>
<evidence type="ECO:0000313" key="2">
    <source>
        <dbReference type="Proteomes" id="UP001187192"/>
    </source>
</evidence>
<dbReference type="Proteomes" id="UP001187192">
    <property type="component" value="Unassembled WGS sequence"/>
</dbReference>